<gene>
    <name evidence="1" type="ORF">FHS41_000905</name>
</gene>
<sequence>MPHLAAIGVRWAALAARDIYPEGLRTFVDGLLAQATPRGAA</sequence>
<comment type="caution">
    <text evidence="1">The sequence shown here is derived from an EMBL/GenBank/DDBJ whole genome shotgun (WGS) entry which is preliminary data.</text>
</comment>
<dbReference type="Proteomes" id="UP000572907">
    <property type="component" value="Unassembled WGS sequence"/>
</dbReference>
<accession>A0A7W4ZL77</accession>
<dbReference type="AlphaFoldDB" id="A0A7W4ZL77"/>
<proteinExistence type="predicted"/>
<dbReference type="RefSeq" id="WP_267913589.1">
    <property type="nucleotide sequence ID" value="NZ_BMUP01000001.1"/>
</dbReference>
<evidence type="ECO:0000313" key="1">
    <source>
        <dbReference type="EMBL" id="MBB3074436.1"/>
    </source>
</evidence>
<keyword evidence="2" id="KW-1185">Reference proteome</keyword>
<evidence type="ECO:0000313" key="2">
    <source>
        <dbReference type="Proteomes" id="UP000572907"/>
    </source>
</evidence>
<name>A0A7W4ZL77_9ACTN</name>
<evidence type="ECO:0008006" key="3">
    <source>
        <dbReference type="Google" id="ProtNLM"/>
    </source>
</evidence>
<dbReference type="EMBL" id="JACHXE010000001">
    <property type="protein sequence ID" value="MBB3074436.1"/>
    <property type="molecule type" value="Genomic_DNA"/>
</dbReference>
<organism evidence="1 2">
    <name type="scientific">Streptomyces violarus</name>
    <dbReference type="NCBI Taxonomy" id="67380"/>
    <lineage>
        <taxon>Bacteria</taxon>
        <taxon>Bacillati</taxon>
        <taxon>Actinomycetota</taxon>
        <taxon>Actinomycetes</taxon>
        <taxon>Kitasatosporales</taxon>
        <taxon>Streptomycetaceae</taxon>
        <taxon>Streptomyces</taxon>
    </lineage>
</organism>
<protein>
    <recommendedName>
        <fullName evidence="3">TetR family transcriptional regulator</fullName>
    </recommendedName>
</protein>
<reference evidence="1 2" key="1">
    <citation type="submission" date="2020-08" db="EMBL/GenBank/DDBJ databases">
        <title>Genomic Encyclopedia of Type Strains, Phase III (KMG-III): the genomes of soil and plant-associated and newly described type strains.</title>
        <authorList>
            <person name="Whitman W."/>
        </authorList>
    </citation>
    <scope>NUCLEOTIDE SEQUENCE [LARGE SCALE GENOMIC DNA]</scope>
    <source>
        <strain evidence="1 2">CECT 3237</strain>
    </source>
</reference>